<dbReference type="InterPro" id="IPR000873">
    <property type="entry name" value="AMP-dep_synth/lig_dom"/>
</dbReference>
<evidence type="ECO:0000313" key="6">
    <source>
        <dbReference type="Proteomes" id="UP000583800"/>
    </source>
</evidence>
<comment type="caution">
    <text evidence="5">The sequence shown here is derived from an EMBL/GenBank/DDBJ whole genome shotgun (WGS) entry which is preliminary data.</text>
</comment>
<organism evidence="5 6">
    <name type="scientific">Nonomuraea muscovyensis</name>
    <dbReference type="NCBI Taxonomy" id="1124761"/>
    <lineage>
        <taxon>Bacteria</taxon>
        <taxon>Bacillati</taxon>
        <taxon>Actinomycetota</taxon>
        <taxon>Actinomycetes</taxon>
        <taxon>Streptosporangiales</taxon>
        <taxon>Streptosporangiaceae</taxon>
        <taxon>Nonomuraea</taxon>
    </lineage>
</organism>
<dbReference type="InterPro" id="IPR045851">
    <property type="entry name" value="AMP-bd_C_sf"/>
</dbReference>
<dbReference type="Gene3D" id="3.40.50.12780">
    <property type="entry name" value="N-terminal domain of ligase-like"/>
    <property type="match status" value="1"/>
</dbReference>
<sequence length="492" mass="53104">MAVLLTGGPADRPTIADEDLALTRGELNARVNRWIRLLPGGTAPVAVVAGNRVDTMGVVLACLHAGRTAVPINWHLTAPEIAYQLDDSGSAVVVCDETRAAVVAEAIRRTETAAPAMLVLGRVDAELATLPDAEPAAQVCGALMLYTSGTTGHPKGVVNGLFATGAPFRRVDSLLAFSERALGVPGDGTMLLAGPWYHSAQLFFGLLPLLRGSRLLMTDRFDPERTLELIDKEGVTETHLVPTQFVRMLRLPADIRNGFDGRTLRRVWHGGGPCSVEVKRRMIEWWGPCLVEYYGATEGGVATLIDSAEWLARPGSVGRAVPPTEVLVVDDDGRPVAPGVEGRVFVRRPPKNDFHYHNAPDKTASVHLAPGVFTYGELGRLDEDGYLFLTGRHQELIVSGGVNVYPAEVEAVLLTHPAVRDAVVVGAPDEEYGERVVAFVQLDADVPVAELDAHCRTSLAGFKVPRDYRKLAELPREPTGKVRRQVLAEVLT</sequence>
<dbReference type="AlphaFoldDB" id="A0A7X0C3D7"/>
<comment type="similarity">
    <text evidence="1">Belongs to the ATP-dependent AMP-binding enzyme family.</text>
</comment>
<evidence type="ECO:0000259" key="4">
    <source>
        <dbReference type="Pfam" id="PF13193"/>
    </source>
</evidence>
<dbReference type="GO" id="GO:0004467">
    <property type="term" value="F:long-chain fatty acid-CoA ligase activity"/>
    <property type="evidence" value="ECO:0007669"/>
    <property type="project" value="UniProtKB-EC"/>
</dbReference>
<keyword evidence="6" id="KW-1185">Reference proteome</keyword>
<dbReference type="EMBL" id="JACHJB010000002">
    <property type="protein sequence ID" value="MBB6347757.1"/>
    <property type="molecule type" value="Genomic_DNA"/>
</dbReference>
<accession>A0A7X0C3D7</accession>
<dbReference type="EC" id="6.2.1.3" evidence="5"/>
<dbReference type="InterPro" id="IPR042099">
    <property type="entry name" value="ANL_N_sf"/>
</dbReference>
<proteinExistence type="inferred from homology"/>
<feature type="domain" description="AMP-binding enzyme C-terminal" evidence="4">
    <location>
        <begin position="408"/>
        <end position="481"/>
    </location>
</feature>
<dbReference type="InterPro" id="IPR025110">
    <property type="entry name" value="AMP-bd_C"/>
</dbReference>
<protein>
    <submittedName>
        <fullName evidence="5">Long-chain acyl-CoA synthetase</fullName>
        <ecNumber evidence="5">6.2.1.3</ecNumber>
    </submittedName>
</protein>
<reference evidence="5 6" key="1">
    <citation type="submission" date="2020-08" db="EMBL/GenBank/DDBJ databases">
        <title>Sequencing the genomes of 1000 actinobacteria strains.</title>
        <authorList>
            <person name="Klenk H.-P."/>
        </authorList>
    </citation>
    <scope>NUCLEOTIDE SEQUENCE [LARGE SCALE GENOMIC DNA]</scope>
    <source>
        <strain evidence="5 6">DSM 45913</strain>
    </source>
</reference>
<dbReference type="Gene3D" id="3.30.300.30">
    <property type="match status" value="1"/>
</dbReference>
<dbReference type="InterPro" id="IPR020845">
    <property type="entry name" value="AMP-binding_CS"/>
</dbReference>
<keyword evidence="2 5" id="KW-0436">Ligase</keyword>
<dbReference type="PANTHER" id="PTHR43201:SF5">
    <property type="entry name" value="MEDIUM-CHAIN ACYL-COA LIGASE ACSF2, MITOCHONDRIAL"/>
    <property type="match status" value="1"/>
</dbReference>
<dbReference type="PROSITE" id="PS00455">
    <property type="entry name" value="AMP_BINDING"/>
    <property type="match status" value="1"/>
</dbReference>
<evidence type="ECO:0000256" key="1">
    <source>
        <dbReference type="ARBA" id="ARBA00006432"/>
    </source>
</evidence>
<dbReference type="Pfam" id="PF00501">
    <property type="entry name" value="AMP-binding"/>
    <property type="match status" value="1"/>
</dbReference>
<gene>
    <name evidence="5" type="ORF">FHU36_004302</name>
</gene>
<dbReference type="SUPFAM" id="SSF56801">
    <property type="entry name" value="Acetyl-CoA synthetase-like"/>
    <property type="match status" value="1"/>
</dbReference>
<dbReference type="GO" id="GO:0031956">
    <property type="term" value="F:medium-chain fatty acid-CoA ligase activity"/>
    <property type="evidence" value="ECO:0007669"/>
    <property type="project" value="TreeGrafter"/>
</dbReference>
<evidence type="ECO:0000313" key="5">
    <source>
        <dbReference type="EMBL" id="MBB6347757.1"/>
    </source>
</evidence>
<dbReference type="Proteomes" id="UP000583800">
    <property type="component" value="Unassembled WGS sequence"/>
</dbReference>
<evidence type="ECO:0000256" key="2">
    <source>
        <dbReference type="ARBA" id="ARBA00022598"/>
    </source>
</evidence>
<dbReference type="PANTHER" id="PTHR43201">
    <property type="entry name" value="ACYL-COA SYNTHETASE"/>
    <property type="match status" value="1"/>
</dbReference>
<evidence type="ECO:0000259" key="3">
    <source>
        <dbReference type="Pfam" id="PF00501"/>
    </source>
</evidence>
<feature type="domain" description="AMP-dependent synthetase/ligase" evidence="3">
    <location>
        <begin position="10"/>
        <end position="349"/>
    </location>
</feature>
<dbReference type="Pfam" id="PF13193">
    <property type="entry name" value="AMP-binding_C"/>
    <property type="match status" value="1"/>
</dbReference>
<dbReference type="RefSeq" id="WP_185085647.1">
    <property type="nucleotide sequence ID" value="NZ_JACHJB010000002.1"/>
</dbReference>
<name>A0A7X0C3D7_9ACTN</name>